<name>A0ABQ8YKG9_9EUKA</name>
<evidence type="ECO:0000256" key="1">
    <source>
        <dbReference type="SAM" id="MobiDB-lite"/>
    </source>
</evidence>
<comment type="caution">
    <text evidence="2">The sequence shown here is derived from an EMBL/GenBank/DDBJ whole genome shotgun (WGS) entry which is preliminary data.</text>
</comment>
<organism evidence="2 3">
    <name type="scientific">Anaeramoeba flamelloides</name>
    <dbReference type="NCBI Taxonomy" id="1746091"/>
    <lineage>
        <taxon>Eukaryota</taxon>
        <taxon>Metamonada</taxon>
        <taxon>Anaeramoebidae</taxon>
        <taxon>Anaeramoeba</taxon>
    </lineage>
</organism>
<evidence type="ECO:0000313" key="2">
    <source>
        <dbReference type="EMBL" id="KAJ6245101.1"/>
    </source>
</evidence>
<feature type="compositionally biased region" description="Polar residues" evidence="1">
    <location>
        <begin position="133"/>
        <end position="143"/>
    </location>
</feature>
<feature type="compositionally biased region" description="Basic residues" evidence="1">
    <location>
        <begin position="144"/>
        <end position="154"/>
    </location>
</feature>
<accession>A0ABQ8YKG9</accession>
<dbReference type="Proteomes" id="UP001150062">
    <property type="component" value="Unassembled WGS sequence"/>
</dbReference>
<feature type="compositionally biased region" description="Basic and acidic residues" evidence="1">
    <location>
        <begin position="59"/>
        <end position="85"/>
    </location>
</feature>
<reference evidence="2" key="1">
    <citation type="submission" date="2022-08" db="EMBL/GenBank/DDBJ databases">
        <title>Novel sulfate-reducing endosymbionts in the free-living metamonad Anaeramoeba.</title>
        <authorList>
            <person name="Jerlstrom-Hultqvist J."/>
            <person name="Cepicka I."/>
            <person name="Gallot-Lavallee L."/>
            <person name="Salas-Leiva D."/>
            <person name="Curtis B.A."/>
            <person name="Zahonova K."/>
            <person name="Pipaliya S."/>
            <person name="Dacks J."/>
            <person name="Roger A.J."/>
        </authorList>
    </citation>
    <scope>NUCLEOTIDE SEQUENCE</scope>
    <source>
        <strain evidence="2">Schooner1</strain>
    </source>
</reference>
<protein>
    <submittedName>
        <fullName evidence="2">Uncharacterized protein</fullName>
    </submittedName>
</protein>
<evidence type="ECO:0000313" key="3">
    <source>
        <dbReference type="Proteomes" id="UP001150062"/>
    </source>
</evidence>
<proteinExistence type="predicted"/>
<dbReference type="EMBL" id="JAOAOG010000151">
    <property type="protein sequence ID" value="KAJ6245101.1"/>
    <property type="molecule type" value="Genomic_DNA"/>
</dbReference>
<gene>
    <name evidence="2" type="ORF">M0813_20618</name>
</gene>
<keyword evidence="3" id="KW-1185">Reference proteome</keyword>
<sequence length="154" mass="18079">MLPKKLSPKKIINSVWQWKILSKNKTELIIFTQDPYEDFTSRKYRKNQKNPSNQRNQRSKKEPKGTKRNQKEPKGTKRNQKEPKGTKNVTSVPVRRFLAPEGITWYSISSGWLATLASKGRYSRKQQQHIHKNNLSTKTTTNPQKKKHIHKNIS</sequence>
<feature type="region of interest" description="Disordered" evidence="1">
    <location>
        <begin position="124"/>
        <end position="154"/>
    </location>
</feature>
<feature type="region of interest" description="Disordered" evidence="1">
    <location>
        <begin position="40"/>
        <end position="93"/>
    </location>
</feature>